<evidence type="ECO:0000313" key="7">
    <source>
        <dbReference type="Proteomes" id="UP000631653"/>
    </source>
</evidence>
<keyword evidence="3" id="KW-0378">Hydrolase</keyword>
<evidence type="ECO:0000259" key="5">
    <source>
        <dbReference type="SMART" id="SM00849"/>
    </source>
</evidence>
<comment type="similarity">
    <text evidence="1">Belongs to the metallo-beta-lactamase superfamily.</text>
</comment>
<accession>A0ABX0K321</accession>
<dbReference type="InterPro" id="IPR051013">
    <property type="entry name" value="MBL_superfamily_lactonases"/>
</dbReference>
<organism evidence="6 7">
    <name type="scientific">Acetobacter conturbans</name>
    <dbReference type="NCBI Taxonomy" id="1737472"/>
    <lineage>
        <taxon>Bacteria</taxon>
        <taxon>Pseudomonadati</taxon>
        <taxon>Pseudomonadota</taxon>
        <taxon>Alphaproteobacteria</taxon>
        <taxon>Acetobacterales</taxon>
        <taxon>Acetobacteraceae</taxon>
        <taxon>Acetobacter</taxon>
    </lineage>
</organism>
<dbReference type="CDD" id="cd16277">
    <property type="entry name" value="metallo-hydrolase-like_MBL-fold"/>
    <property type="match status" value="1"/>
</dbReference>
<reference evidence="6 7" key="1">
    <citation type="journal article" date="2020" name="Int. J. Syst. Evol. Microbiol.">
        <title>Novel acetic acid bacteria from cider fermentations: Acetobacter conturbans sp. nov. and Acetobacter fallax sp. nov.</title>
        <authorList>
            <person name="Sombolestani A.S."/>
            <person name="Cleenwerck I."/>
            <person name="Cnockaert M."/>
            <person name="Borremans W."/>
            <person name="Wieme A.D."/>
            <person name="De Vuyst L."/>
            <person name="Vandamme P."/>
        </authorList>
    </citation>
    <scope>NUCLEOTIDE SEQUENCE [LARGE SCALE GENOMIC DNA]</scope>
    <source>
        <strain evidence="6 7">LMG 1627</strain>
    </source>
</reference>
<dbReference type="Proteomes" id="UP000631653">
    <property type="component" value="Unassembled WGS sequence"/>
</dbReference>
<comment type="caution">
    <text evidence="6">The sequence shown here is derived from an EMBL/GenBank/DDBJ whole genome shotgun (WGS) entry which is preliminary data.</text>
</comment>
<evidence type="ECO:0000256" key="4">
    <source>
        <dbReference type="ARBA" id="ARBA00022833"/>
    </source>
</evidence>
<evidence type="ECO:0000256" key="1">
    <source>
        <dbReference type="ARBA" id="ARBA00007749"/>
    </source>
</evidence>
<protein>
    <submittedName>
        <fullName evidence="6">MBL fold metallo-hydrolase</fullName>
    </submittedName>
</protein>
<dbReference type="PANTHER" id="PTHR42978">
    <property type="entry name" value="QUORUM-QUENCHING LACTONASE YTNP-RELATED-RELATED"/>
    <property type="match status" value="1"/>
</dbReference>
<keyword evidence="7" id="KW-1185">Reference proteome</keyword>
<name>A0ABX0K321_9PROT</name>
<dbReference type="EMBL" id="WOSY01000005">
    <property type="protein sequence ID" value="NHN88402.1"/>
    <property type="molecule type" value="Genomic_DNA"/>
</dbReference>
<sequence length="295" mass="33123">MDKPQWHTVGEARIVKVPDMMLAALPPSRLLPDWNDDQAQQAGLWLADTLDAPQTHALLSVHSWLVEDRGRKILIDTGAGNDKARPAAPYFDHLHTTYLENLSQTGIQPEEIDFVLLTHLHVDHVGWNTRLQDGVWCPTFPNARYLFSREEFEFFSNPANDTERNHTSFMTRADSVDPIVNAGLADPVEVDGTDVLEGFSFHPTPGHTPHHASIVLQSGSEQVLFTGDVMHHPVQVMYPEWNSVFDADPETAVKSRKWALDYARTHDATLFTSHFPLTSAGRVQSGAPRDCWSFL</sequence>
<keyword evidence="4" id="KW-0862">Zinc</keyword>
<feature type="domain" description="Metallo-beta-lactamase" evidence="5">
    <location>
        <begin position="60"/>
        <end position="266"/>
    </location>
</feature>
<gene>
    <name evidence="6" type="ORF">GOB81_07135</name>
</gene>
<dbReference type="InterPro" id="IPR036866">
    <property type="entry name" value="RibonucZ/Hydroxyglut_hydro"/>
</dbReference>
<dbReference type="SUPFAM" id="SSF56281">
    <property type="entry name" value="Metallo-hydrolase/oxidoreductase"/>
    <property type="match status" value="1"/>
</dbReference>
<evidence type="ECO:0000256" key="3">
    <source>
        <dbReference type="ARBA" id="ARBA00022801"/>
    </source>
</evidence>
<dbReference type="InterPro" id="IPR001279">
    <property type="entry name" value="Metallo-B-lactamas"/>
</dbReference>
<dbReference type="RefSeq" id="WP_173569685.1">
    <property type="nucleotide sequence ID" value="NZ_WOSY01000005.1"/>
</dbReference>
<proteinExistence type="inferred from homology"/>
<evidence type="ECO:0000256" key="2">
    <source>
        <dbReference type="ARBA" id="ARBA00022723"/>
    </source>
</evidence>
<dbReference type="Gene3D" id="3.60.15.10">
    <property type="entry name" value="Ribonuclease Z/Hydroxyacylglutathione hydrolase-like"/>
    <property type="match status" value="1"/>
</dbReference>
<keyword evidence="2" id="KW-0479">Metal-binding</keyword>
<dbReference type="PANTHER" id="PTHR42978:SF6">
    <property type="entry name" value="QUORUM-QUENCHING LACTONASE YTNP-RELATED"/>
    <property type="match status" value="1"/>
</dbReference>
<dbReference type="SMART" id="SM00849">
    <property type="entry name" value="Lactamase_B"/>
    <property type="match status" value="1"/>
</dbReference>
<evidence type="ECO:0000313" key="6">
    <source>
        <dbReference type="EMBL" id="NHN88402.1"/>
    </source>
</evidence>
<dbReference type="Pfam" id="PF00753">
    <property type="entry name" value="Lactamase_B"/>
    <property type="match status" value="1"/>
</dbReference>